<evidence type="ECO:0000313" key="2">
    <source>
        <dbReference type="EMBL" id="PJI94879.1"/>
    </source>
</evidence>
<evidence type="ECO:0000313" key="3">
    <source>
        <dbReference type="Proteomes" id="UP000231586"/>
    </source>
</evidence>
<evidence type="ECO:0000256" key="1">
    <source>
        <dbReference type="SAM" id="SignalP"/>
    </source>
</evidence>
<keyword evidence="3" id="KW-1185">Reference proteome</keyword>
<proteinExistence type="predicted"/>
<sequence>MKRFVRRTVAAVAAFSALAAVVPAAAQAAPSRYDEYYHYMDTGKAAIPYHDTRWVPQGMTKWGENDLVIAYYDRYHTQKSIISIIDRASGRYVKMFHLDTTAHVGGLAMTSKYLWVSEDGHLRRYLRSALSGTSGRTLTTQARIAVAGKASYAFAEGEYVWVGTFNAEHRDWMYEYRVGSTGGLTYVQKKYTPSQVQGVVVTSSRIVWATSYGRDNDSHLVAWPRSTTYNGSSKIGNWVTAPNMAEGMVIAGGQLQVVYESSSDAYNGTADGNAADYIIRSVHHGSIPSLP</sequence>
<dbReference type="Proteomes" id="UP000231586">
    <property type="component" value="Unassembled WGS sequence"/>
</dbReference>
<protein>
    <submittedName>
        <fullName evidence="2">Uncharacterized protein</fullName>
    </submittedName>
</protein>
<reference evidence="2 3" key="1">
    <citation type="submission" date="2017-11" db="EMBL/GenBank/DDBJ databases">
        <title>Genomic Encyclopedia of Archaeal and Bacterial Type Strains, Phase II (KMG-II): From Individual Species to Whole Genera.</title>
        <authorList>
            <person name="Goeker M."/>
        </authorList>
    </citation>
    <scope>NUCLEOTIDE SEQUENCE [LARGE SCALE GENOMIC DNA]</scope>
    <source>
        <strain evidence="2 3">DSM 22413</strain>
    </source>
</reference>
<gene>
    <name evidence="2" type="ORF">CLV34_0727</name>
</gene>
<name>A0A2M8WVC9_9MICO</name>
<dbReference type="AlphaFoldDB" id="A0A2M8WVC9"/>
<organism evidence="2 3">
    <name type="scientific">Luteimicrobium subarcticum</name>
    <dbReference type="NCBI Taxonomy" id="620910"/>
    <lineage>
        <taxon>Bacteria</taxon>
        <taxon>Bacillati</taxon>
        <taxon>Actinomycetota</taxon>
        <taxon>Actinomycetes</taxon>
        <taxon>Micrococcales</taxon>
        <taxon>Luteimicrobium</taxon>
    </lineage>
</organism>
<dbReference type="EMBL" id="PGTZ01000006">
    <property type="protein sequence ID" value="PJI94879.1"/>
    <property type="molecule type" value="Genomic_DNA"/>
</dbReference>
<keyword evidence="1" id="KW-0732">Signal</keyword>
<feature type="signal peptide" evidence="1">
    <location>
        <begin position="1"/>
        <end position="28"/>
    </location>
</feature>
<comment type="caution">
    <text evidence="2">The sequence shown here is derived from an EMBL/GenBank/DDBJ whole genome shotgun (WGS) entry which is preliminary data.</text>
</comment>
<dbReference type="RefSeq" id="WP_157803680.1">
    <property type="nucleotide sequence ID" value="NZ_PGTZ01000006.1"/>
</dbReference>
<feature type="chain" id="PRO_5014734564" evidence="1">
    <location>
        <begin position="29"/>
        <end position="291"/>
    </location>
</feature>
<dbReference type="OrthoDB" id="5380360at2"/>
<accession>A0A2M8WVC9</accession>